<gene>
    <name evidence="1" type="ORF">HNQ96_001800</name>
</gene>
<evidence type="ECO:0000313" key="1">
    <source>
        <dbReference type="EMBL" id="MBB6465942.1"/>
    </source>
</evidence>
<reference evidence="1 2" key="1">
    <citation type="submission" date="2020-08" db="EMBL/GenBank/DDBJ databases">
        <title>Genomic Encyclopedia of Type Strains, Phase IV (KMG-IV): sequencing the most valuable type-strain genomes for metagenomic binning, comparative biology and taxonomic classification.</title>
        <authorList>
            <person name="Goeker M."/>
        </authorList>
    </citation>
    <scope>NUCLEOTIDE SEQUENCE [LARGE SCALE GENOMIC DNA]</scope>
    <source>
        <strain evidence="1 2">DSM 17454</strain>
    </source>
</reference>
<evidence type="ECO:0000313" key="2">
    <source>
        <dbReference type="Proteomes" id="UP000532373"/>
    </source>
</evidence>
<dbReference type="Proteomes" id="UP000532373">
    <property type="component" value="Unassembled WGS sequence"/>
</dbReference>
<sequence length="173" mass="19011">MLGKLAGTLQDAGALAAPCSVDRIEDLDKARPSVACFARKIGSAPERLGIGGQEHRQRPSALFAHAGKCGHVDLVDFRPFFAVDLDVDEEPVHDLRDFGIFEAFMGHDMAPVACCITDRKQDRPIEPCRFGQCGRRPRAPVHRVVAMLAKVWAAFVSKQVFLRKHVAVPKTVI</sequence>
<comment type="caution">
    <text evidence="1">The sequence shown here is derived from an EMBL/GenBank/DDBJ whole genome shotgun (WGS) entry which is preliminary data.</text>
</comment>
<proteinExistence type="predicted"/>
<dbReference type="AlphaFoldDB" id="A0A8E1WEI1"/>
<dbReference type="EMBL" id="JACHGI010000002">
    <property type="protein sequence ID" value="MBB6465942.1"/>
    <property type="molecule type" value="Genomic_DNA"/>
</dbReference>
<name>A0A8E1WEI1_9HYPH</name>
<organism evidence="1 2">
    <name type="scientific">Aminobacter carboxidus</name>
    <dbReference type="NCBI Taxonomy" id="376165"/>
    <lineage>
        <taxon>Bacteria</taxon>
        <taxon>Pseudomonadati</taxon>
        <taxon>Pseudomonadota</taxon>
        <taxon>Alphaproteobacteria</taxon>
        <taxon>Hyphomicrobiales</taxon>
        <taxon>Phyllobacteriaceae</taxon>
        <taxon>Aminobacter</taxon>
    </lineage>
</organism>
<protein>
    <submittedName>
        <fullName evidence="1">Uncharacterized protein</fullName>
    </submittedName>
</protein>
<accession>A0A8E1WEI1</accession>